<evidence type="ECO:0000256" key="7">
    <source>
        <dbReference type="SAM" id="Phobius"/>
    </source>
</evidence>
<evidence type="ECO:0000256" key="3">
    <source>
        <dbReference type="ARBA" id="ARBA00022475"/>
    </source>
</evidence>
<dbReference type="InterPro" id="IPR047135">
    <property type="entry name" value="YsiQ"/>
</dbReference>
<keyword evidence="6 7" id="KW-0472">Membrane</keyword>
<dbReference type="InterPro" id="IPR002528">
    <property type="entry name" value="MATE_fam"/>
</dbReference>
<dbReference type="EMBL" id="BSSU01000007">
    <property type="protein sequence ID" value="GLX82128.1"/>
    <property type="molecule type" value="Genomic_DNA"/>
</dbReference>
<feature type="transmembrane region" description="Helical" evidence="7">
    <location>
        <begin position="21"/>
        <end position="41"/>
    </location>
</feature>
<evidence type="ECO:0000313" key="8">
    <source>
        <dbReference type="EMBL" id="GLX82128.1"/>
    </source>
</evidence>
<comment type="caution">
    <text evidence="8">The sequence shown here is derived from an EMBL/GenBank/DDBJ whole genome shotgun (WGS) entry which is preliminary data.</text>
</comment>
<sequence length="451" mass="49634">MSWLNTASLKASLKLAWPISLQNTLITLLGMVDVMMVSHLGDAAVAAVGLGNRIQFVVLVIIMGLAWGVGILVAQYWGAQQQEKIRRTVLMGAFIGVFAMIPIVIAFFYFADDVIAIGSEDSEVIALGQSYLWITMPSLCLIAVIMVLENALRSINQVRLPMVLSAIAIAINIVLNYWLINGGLGIPALGVDGAALATTISRAIHLLILIYVLIKVLHPIVPHMDDIKLLSQKGPWWKLLKIVWPMMFSFGVWSLGTFVYQLIYGQMGTKELAVMSLLSPIEGMYISLFFGFASACAIMVGQKLGADQYDEAWVTARSFITLAPMVGLALGVLLYMAKAWVFIPFADLPAETLTLASDVFLIIGLGAWIKITNMTLAMGVLRAGGETKACLYIDIIGMWIVSIPLTYYCAFHLNLPLFWVALAAYSEEVTKSFLFLWRVLQKKWMRNLAKA</sequence>
<evidence type="ECO:0000256" key="5">
    <source>
        <dbReference type="ARBA" id="ARBA00022989"/>
    </source>
</evidence>
<keyword evidence="2" id="KW-0813">Transport</keyword>
<feature type="transmembrane region" description="Helical" evidence="7">
    <location>
        <begin position="389"/>
        <end position="411"/>
    </location>
</feature>
<dbReference type="InterPro" id="IPR048279">
    <property type="entry name" value="MdtK-like"/>
</dbReference>
<keyword evidence="5 7" id="KW-1133">Transmembrane helix</keyword>
<keyword evidence="4 7" id="KW-0812">Transmembrane</keyword>
<keyword evidence="3" id="KW-1003">Cell membrane</keyword>
<organism evidence="8 9">
    <name type="scientific">Thalassotalea eurytherma</name>
    <dbReference type="NCBI Taxonomy" id="1144278"/>
    <lineage>
        <taxon>Bacteria</taxon>
        <taxon>Pseudomonadati</taxon>
        <taxon>Pseudomonadota</taxon>
        <taxon>Gammaproteobacteria</taxon>
        <taxon>Alteromonadales</taxon>
        <taxon>Colwelliaceae</taxon>
        <taxon>Thalassotalea</taxon>
    </lineage>
</organism>
<dbReference type="PIRSF" id="PIRSF006603">
    <property type="entry name" value="DinF"/>
    <property type="match status" value="1"/>
</dbReference>
<dbReference type="NCBIfam" id="TIGR00797">
    <property type="entry name" value="matE"/>
    <property type="match status" value="1"/>
</dbReference>
<keyword evidence="9" id="KW-1185">Reference proteome</keyword>
<feature type="transmembrane region" description="Helical" evidence="7">
    <location>
        <begin position="200"/>
        <end position="221"/>
    </location>
</feature>
<evidence type="ECO:0000256" key="6">
    <source>
        <dbReference type="ARBA" id="ARBA00023136"/>
    </source>
</evidence>
<name>A0ABQ6H1P6_9GAMM</name>
<reference evidence="8 9" key="1">
    <citation type="submission" date="2023-03" db="EMBL/GenBank/DDBJ databases">
        <title>Draft genome sequence of Thalassotalea eurytherma JCM 18482T.</title>
        <authorList>
            <person name="Sawabe T."/>
        </authorList>
    </citation>
    <scope>NUCLEOTIDE SEQUENCE [LARGE SCALE GENOMIC DNA]</scope>
    <source>
        <strain evidence="8 9">JCM 18482</strain>
    </source>
</reference>
<feature type="transmembrane region" description="Helical" evidence="7">
    <location>
        <begin position="355"/>
        <end position="377"/>
    </location>
</feature>
<gene>
    <name evidence="8" type="ORF">theurythT_15800</name>
</gene>
<feature type="transmembrane region" description="Helical" evidence="7">
    <location>
        <begin position="53"/>
        <end position="77"/>
    </location>
</feature>
<dbReference type="PANTHER" id="PTHR42925">
    <property type="entry name" value="MULTIDRUG AND TOXIN EFFLUX PROTEIN MATE FAMILY"/>
    <property type="match status" value="1"/>
</dbReference>
<dbReference type="Proteomes" id="UP001157133">
    <property type="component" value="Unassembled WGS sequence"/>
</dbReference>
<feature type="transmembrane region" description="Helical" evidence="7">
    <location>
        <begin position="130"/>
        <end position="148"/>
    </location>
</feature>
<evidence type="ECO:0000313" key="9">
    <source>
        <dbReference type="Proteomes" id="UP001157133"/>
    </source>
</evidence>
<feature type="transmembrane region" description="Helical" evidence="7">
    <location>
        <begin position="322"/>
        <end position="343"/>
    </location>
</feature>
<dbReference type="RefSeq" id="WP_284207481.1">
    <property type="nucleotide sequence ID" value="NZ_BSSU01000007.1"/>
</dbReference>
<evidence type="ECO:0000256" key="4">
    <source>
        <dbReference type="ARBA" id="ARBA00022692"/>
    </source>
</evidence>
<feature type="transmembrane region" description="Helical" evidence="7">
    <location>
        <begin position="160"/>
        <end position="180"/>
    </location>
</feature>
<evidence type="ECO:0000256" key="2">
    <source>
        <dbReference type="ARBA" id="ARBA00022448"/>
    </source>
</evidence>
<comment type="subcellular location">
    <subcellularLocation>
        <location evidence="1">Cell inner membrane</location>
        <topology evidence="1">Multi-pass membrane protein</topology>
    </subcellularLocation>
</comment>
<dbReference type="Pfam" id="PF01554">
    <property type="entry name" value="MatE"/>
    <property type="match status" value="2"/>
</dbReference>
<dbReference type="PANTHER" id="PTHR42925:SF2">
    <property type="entry name" value="NA+ DRIVEN MULTIDRUG EFFLUX PUMP"/>
    <property type="match status" value="1"/>
</dbReference>
<feature type="transmembrane region" description="Helical" evidence="7">
    <location>
        <begin position="89"/>
        <end position="110"/>
    </location>
</feature>
<accession>A0ABQ6H1P6</accession>
<proteinExistence type="predicted"/>
<protein>
    <submittedName>
        <fullName evidence="8">MATE family efflux transporter</fullName>
    </submittedName>
</protein>
<feature type="transmembrane region" description="Helical" evidence="7">
    <location>
        <begin position="417"/>
        <end position="440"/>
    </location>
</feature>
<dbReference type="CDD" id="cd13134">
    <property type="entry name" value="MATE_like_8"/>
    <property type="match status" value="1"/>
</dbReference>
<feature type="transmembrane region" description="Helical" evidence="7">
    <location>
        <begin position="242"/>
        <end position="263"/>
    </location>
</feature>
<feature type="transmembrane region" description="Helical" evidence="7">
    <location>
        <begin position="283"/>
        <end position="301"/>
    </location>
</feature>
<evidence type="ECO:0000256" key="1">
    <source>
        <dbReference type="ARBA" id="ARBA00004429"/>
    </source>
</evidence>